<feature type="transmembrane region" description="Helical" evidence="1">
    <location>
        <begin position="12"/>
        <end position="33"/>
    </location>
</feature>
<accession>A0A226DT04</accession>
<gene>
    <name evidence="2" type="ORF">Fcan01_16946</name>
</gene>
<keyword evidence="1" id="KW-1133">Transmembrane helix</keyword>
<protein>
    <submittedName>
        <fullName evidence="2">Uncharacterized protein</fullName>
    </submittedName>
</protein>
<organism evidence="2 3">
    <name type="scientific">Folsomia candida</name>
    <name type="common">Springtail</name>
    <dbReference type="NCBI Taxonomy" id="158441"/>
    <lineage>
        <taxon>Eukaryota</taxon>
        <taxon>Metazoa</taxon>
        <taxon>Ecdysozoa</taxon>
        <taxon>Arthropoda</taxon>
        <taxon>Hexapoda</taxon>
        <taxon>Collembola</taxon>
        <taxon>Entomobryomorpha</taxon>
        <taxon>Isotomoidea</taxon>
        <taxon>Isotomidae</taxon>
        <taxon>Proisotominae</taxon>
        <taxon>Folsomia</taxon>
    </lineage>
</organism>
<keyword evidence="1" id="KW-0472">Membrane</keyword>
<feature type="transmembrane region" description="Helical" evidence="1">
    <location>
        <begin position="210"/>
        <end position="230"/>
    </location>
</feature>
<proteinExistence type="predicted"/>
<feature type="transmembrane region" description="Helical" evidence="1">
    <location>
        <begin position="165"/>
        <end position="190"/>
    </location>
</feature>
<feature type="transmembrane region" description="Helical" evidence="1">
    <location>
        <begin position="134"/>
        <end position="153"/>
    </location>
</feature>
<feature type="transmembrane region" description="Helical" evidence="1">
    <location>
        <begin position="294"/>
        <end position="315"/>
    </location>
</feature>
<feature type="transmembrane region" description="Helical" evidence="1">
    <location>
        <begin position="322"/>
        <end position="344"/>
    </location>
</feature>
<sequence>MLVLNKVYHYPLSTLSTLLIFAISMVVILANYFALRMNEVIPAIVLYVAIPTFLVSALWLPSHVLPDCGEVHTISMGLIRKWRLRGRRIWGGGKKKEFDKVVRSLPPSYLKFGLGQYVLVKVTRATKGLYHKAIVDYTISAVLFSYFSFTEYSTYPRKTGSYPSILLIFQLTDIFLTISIFLFTPVAMLLKWDPYHHLFLHFLPHYATHFSLQVWIGVTFRLPFCIIMLLDFVRSFVYVALVYVVGCKIWLRHFHLIEEPYRVIRFLVARKKLLDSMTTYREILVLQKVFHYPLMTLSTLLVLIISVVVILANYFALRMHDLIPGIVLYVGIPAFLIAALWLPYQVLPDCGDVHTTSVELIRRWRLRGGWIRGDGRKEFDKVLRSLPPSCFKFGVGQFVFVKITGATKGLYHRAIVDYTISAVLFKWKV</sequence>
<evidence type="ECO:0000313" key="3">
    <source>
        <dbReference type="Proteomes" id="UP000198287"/>
    </source>
</evidence>
<keyword evidence="3" id="KW-1185">Reference proteome</keyword>
<comment type="caution">
    <text evidence="2">The sequence shown here is derived from an EMBL/GenBank/DDBJ whole genome shotgun (WGS) entry which is preliminary data.</text>
</comment>
<keyword evidence="1" id="KW-0812">Transmembrane</keyword>
<name>A0A226DT04_FOLCA</name>
<dbReference type="Proteomes" id="UP000198287">
    <property type="component" value="Unassembled WGS sequence"/>
</dbReference>
<reference evidence="2 3" key="1">
    <citation type="submission" date="2015-12" db="EMBL/GenBank/DDBJ databases">
        <title>The genome of Folsomia candida.</title>
        <authorList>
            <person name="Faddeeva A."/>
            <person name="Derks M.F."/>
            <person name="Anvar Y."/>
            <person name="Smit S."/>
            <person name="Van Straalen N."/>
            <person name="Roelofs D."/>
        </authorList>
    </citation>
    <scope>NUCLEOTIDE SEQUENCE [LARGE SCALE GENOMIC DNA]</scope>
    <source>
        <strain evidence="2 3">VU population</strain>
        <tissue evidence="2">Whole body</tissue>
    </source>
</reference>
<dbReference type="AlphaFoldDB" id="A0A226DT04"/>
<evidence type="ECO:0000256" key="1">
    <source>
        <dbReference type="SAM" id="Phobius"/>
    </source>
</evidence>
<feature type="transmembrane region" description="Helical" evidence="1">
    <location>
        <begin position="40"/>
        <end position="60"/>
    </location>
</feature>
<dbReference type="EMBL" id="LNIX01000012">
    <property type="protein sequence ID" value="OXA47964.1"/>
    <property type="molecule type" value="Genomic_DNA"/>
</dbReference>
<feature type="transmembrane region" description="Helical" evidence="1">
    <location>
        <begin position="235"/>
        <end position="251"/>
    </location>
</feature>
<evidence type="ECO:0000313" key="2">
    <source>
        <dbReference type="EMBL" id="OXA47964.1"/>
    </source>
</evidence>